<keyword evidence="5" id="KW-1185">Reference proteome</keyword>
<dbReference type="InterPro" id="IPR031304">
    <property type="entry name" value="SLT_2"/>
</dbReference>
<sequence>MRTAPLLAALLLMASPALAQTEPQPSSPQVQPQPQAQPQPQGQPGPQAQPQPEAQPAAQPQPQAQPQGQAQPQPQPQVQACTTPTDPAGFPAWLDNFKKDAAARGIGAQGMAALEGVTYDPKVIGLDRAQRKTFSQTFEEFSGRMVNAYRIKRGKQVIKKYQAVFDKAEAEYGVQAPIIASLWALETDFGANVGKFESIRSLATLSFDCRRGDKFRPELIAALTIVDKGDVPLHEMRGAWAGEIGQVQFMPTSYLKHAVDFDGDGHKDLVKSQADVIGSVAKFLSGRWQRGAGWNPGEPNFDALKAWNGSELYRKTVALLATKIAE</sequence>
<evidence type="ECO:0000256" key="2">
    <source>
        <dbReference type="SAM" id="SignalP"/>
    </source>
</evidence>
<accession>A0ABV3PLI9</accession>
<keyword evidence="2" id="KW-0732">Signal</keyword>
<dbReference type="RefSeq" id="WP_311933762.1">
    <property type="nucleotide sequence ID" value="NZ_JAVSCS010000004.1"/>
</dbReference>
<dbReference type="PANTHER" id="PTHR30163">
    <property type="entry name" value="MEMBRANE-BOUND LYTIC MUREIN TRANSGLYCOSYLASE B"/>
    <property type="match status" value="1"/>
</dbReference>
<name>A0ABV3PLI9_9HYPH</name>
<evidence type="ECO:0000313" key="4">
    <source>
        <dbReference type="EMBL" id="MEW9306512.1"/>
    </source>
</evidence>
<reference evidence="4 5" key="1">
    <citation type="submission" date="2024-07" db="EMBL/GenBank/DDBJ databases">
        <title>Description of Labrys sedimenti sp. nov., isolated from a diclofenac-degrading enrichment culture.</title>
        <authorList>
            <person name="Tancsics A."/>
            <person name="Csepanyi A."/>
        </authorList>
    </citation>
    <scope>NUCLEOTIDE SEQUENCE [LARGE SCALE GENOMIC DNA]</scope>
    <source>
        <strain evidence="4 5">LMG 23578</strain>
    </source>
</reference>
<dbReference type="InterPro" id="IPR023346">
    <property type="entry name" value="Lysozyme-like_dom_sf"/>
</dbReference>
<feature type="region of interest" description="Disordered" evidence="1">
    <location>
        <begin position="18"/>
        <end position="93"/>
    </location>
</feature>
<dbReference type="InterPro" id="IPR043426">
    <property type="entry name" value="MltB-like"/>
</dbReference>
<dbReference type="InterPro" id="IPR011970">
    <property type="entry name" value="MltB_2"/>
</dbReference>
<dbReference type="Pfam" id="PF13406">
    <property type="entry name" value="SLT_2"/>
    <property type="match status" value="1"/>
</dbReference>
<gene>
    <name evidence="4" type="ORF">ABXS05_13260</name>
</gene>
<evidence type="ECO:0000256" key="1">
    <source>
        <dbReference type="SAM" id="MobiDB-lite"/>
    </source>
</evidence>
<dbReference type="Gene3D" id="1.10.8.350">
    <property type="entry name" value="Bacterial muramidase"/>
    <property type="match status" value="1"/>
</dbReference>
<feature type="compositionally biased region" description="Pro residues" evidence="1">
    <location>
        <begin position="35"/>
        <end position="49"/>
    </location>
</feature>
<dbReference type="EMBL" id="JBFNQD010000003">
    <property type="protein sequence ID" value="MEW9306512.1"/>
    <property type="molecule type" value="Genomic_DNA"/>
</dbReference>
<evidence type="ECO:0000259" key="3">
    <source>
        <dbReference type="Pfam" id="PF13406"/>
    </source>
</evidence>
<dbReference type="PANTHER" id="PTHR30163:SF8">
    <property type="entry name" value="LYTIC MUREIN TRANSGLYCOSYLASE"/>
    <property type="match status" value="1"/>
</dbReference>
<feature type="signal peptide" evidence="2">
    <location>
        <begin position="1"/>
        <end position="19"/>
    </location>
</feature>
<proteinExistence type="predicted"/>
<feature type="compositionally biased region" description="Low complexity" evidence="1">
    <location>
        <begin position="18"/>
        <end position="34"/>
    </location>
</feature>
<dbReference type="Proteomes" id="UP001555786">
    <property type="component" value="Unassembled WGS sequence"/>
</dbReference>
<comment type="caution">
    <text evidence="4">The sequence shown here is derived from an EMBL/GenBank/DDBJ whole genome shotgun (WGS) entry which is preliminary data.</text>
</comment>
<protein>
    <submittedName>
        <fullName evidence="4">Lytic murein transglycosylase</fullName>
    </submittedName>
</protein>
<feature type="compositionally biased region" description="Low complexity" evidence="1">
    <location>
        <begin position="50"/>
        <end position="80"/>
    </location>
</feature>
<dbReference type="SUPFAM" id="SSF53955">
    <property type="entry name" value="Lysozyme-like"/>
    <property type="match status" value="1"/>
</dbReference>
<feature type="domain" description="Transglycosylase SLT" evidence="3">
    <location>
        <begin position="90"/>
        <end position="295"/>
    </location>
</feature>
<organism evidence="4 5">
    <name type="scientific">Labrys neptuniae</name>
    <dbReference type="NCBI Taxonomy" id="376174"/>
    <lineage>
        <taxon>Bacteria</taxon>
        <taxon>Pseudomonadati</taxon>
        <taxon>Pseudomonadota</taxon>
        <taxon>Alphaproteobacteria</taxon>
        <taxon>Hyphomicrobiales</taxon>
        <taxon>Xanthobacteraceae</taxon>
        <taxon>Labrys</taxon>
    </lineage>
</organism>
<dbReference type="NCBIfam" id="TIGR02283">
    <property type="entry name" value="MltB_2"/>
    <property type="match status" value="1"/>
</dbReference>
<feature type="chain" id="PRO_5046396958" evidence="2">
    <location>
        <begin position="20"/>
        <end position="326"/>
    </location>
</feature>
<dbReference type="CDD" id="cd13399">
    <property type="entry name" value="Slt35-like"/>
    <property type="match status" value="1"/>
</dbReference>
<evidence type="ECO:0000313" key="5">
    <source>
        <dbReference type="Proteomes" id="UP001555786"/>
    </source>
</evidence>